<feature type="compositionally biased region" description="Pro residues" evidence="1">
    <location>
        <begin position="36"/>
        <end position="51"/>
    </location>
</feature>
<dbReference type="InterPro" id="IPR035899">
    <property type="entry name" value="DBL_dom_sf"/>
</dbReference>
<reference evidence="3 4" key="1">
    <citation type="journal article" date="2020" name="ISME J.">
        <title>Uncovering the hidden diversity of litter-decomposition mechanisms in mushroom-forming fungi.</title>
        <authorList>
            <person name="Floudas D."/>
            <person name="Bentzer J."/>
            <person name="Ahren D."/>
            <person name="Johansson T."/>
            <person name="Persson P."/>
            <person name="Tunlid A."/>
        </authorList>
    </citation>
    <scope>NUCLEOTIDE SEQUENCE [LARGE SCALE GENOMIC DNA]</scope>
    <source>
        <strain evidence="3 4">CBS 291.85</strain>
    </source>
</reference>
<feature type="compositionally biased region" description="Basic and acidic residues" evidence="1">
    <location>
        <begin position="537"/>
        <end position="547"/>
    </location>
</feature>
<keyword evidence="4" id="KW-1185">Reference proteome</keyword>
<feature type="region of interest" description="Disordered" evidence="1">
    <location>
        <begin position="761"/>
        <end position="782"/>
    </location>
</feature>
<evidence type="ECO:0000313" key="3">
    <source>
        <dbReference type="EMBL" id="KAF5374953.1"/>
    </source>
</evidence>
<feature type="region of interest" description="Disordered" evidence="1">
    <location>
        <begin position="259"/>
        <end position="344"/>
    </location>
</feature>
<dbReference type="Gene3D" id="1.20.900.10">
    <property type="entry name" value="Dbl homology (DH) domain"/>
    <property type="match status" value="1"/>
</dbReference>
<feature type="compositionally biased region" description="Low complexity" evidence="1">
    <location>
        <begin position="769"/>
        <end position="780"/>
    </location>
</feature>
<feature type="compositionally biased region" description="Polar residues" evidence="1">
    <location>
        <begin position="327"/>
        <end position="343"/>
    </location>
</feature>
<dbReference type="PANTHER" id="PTHR45924">
    <property type="entry name" value="FI17866P1"/>
    <property type="match status" value="1"/>
</dbReference>
<dbReference type="SMART" id="SM00325">
    <property type="entry name" value="RhoGEF"/>
    <property type="match status" value="1"/>
</dbReference>
<sequence>MDAKLPPIPPKDDDDDLQDLPQPPPKFAPSSRASPSLPPLTPSAPSSPPQSPAVQPTPSDASKPKKSNPLNDLIDTERSYVDQLTGVIRKVAAAWSRSNLPPTELDTMFRSIESVYKANRSLLAKLKEIGTNPSSPKALGDLLMRWIDDLETPYSNYCAKYSSGFDEWEPVQSNPKLASVLSTFSAATPPPASVLSNPSDPPLWTLDILFLLPKGRLKYYKKLYTRLLKSTAPGRSDHRLLVGAVSKLDRLFDTLEQREKVKVGESSTSPTPKTPPESEDQVVMDMRSLSMRSSGLEPAPRDSAATNSETSSLRDSSTSGGERLSKDTISTSISRGSSATMSMPITELERRLSTQRTLDIFTMNPKAVRLQMVPPSLPFTREMRCSLDIVIRLTPRATGVELVHSRGHIFLLSDLFLICERMTPEERSQQVDGADMWLCYPPLAGKVLRVSEVPGQDTLLQVHIMRKETLILEAESVKARDALIRDFKECTEFASSVGPISKQPPPPLPPLPGSLKPMSAPTTPSDRQDSVSPRASFEPRADQHRSFDGPPAGAPLPIAKDHSLSPRPSVSSSNGSISAGQRLSPGQSLGPGQIIDPGQVYRSTSMASHRSYDSTRSGYDSGPPPMNGPHPMMPGIPPNDVMQRGQQPFNPHPNFPPPNQQPFGRPIGPGMGPISRPPSAPSGQPNGLRKGPSTRSLSSMHDEYRSPPASAPPLPHHPGGYPPSQYNPNFHPGPGYGPNPTLHSPQPRAVLPSAQLDLVRSSTFRSDESSPPNSPINEPSALPSGPVTSIIAATMKCKVFLKQQHAQWKSLGSAKLKVYKQSPTNLKQLVVESEKDKVMISTIILSDGVERVGKTGVAVEVTDQGRRTGIVYMIQLRNETSAGGLFTTLLEGSDRSRG</sequence>
<evidence type="ECO:0000259" key="2">
    <source>
        <dbReference type="PROSITE" id="PS50010"/>
    </source>
</evidence>
<name>A0A8H5H1F6_9AGAR</name>
<feature type="region of interest" description="Disordered" evidence="1">
    <location>
        <begin position="495"/>
        <end position="748"/>
    </location>
</feature>
<feature type="compositionally biased region" description="Pro residues" evidence="1">
    <location>
        <begin position="622"/>
        <end position="637"/>
    </location>
</feature>
<evidence type="ECO:0000256" key="1">
    <source>
        <dbReference type="SAM" id="MobiDB-lite"/>
    </source>
</evidence>
<feature type="compositionally biased region" description="Pro residues" evidence="1">
    <location>
        <begin position="502"/>
        <end position="512"/>
    </location>
</feature>
<organism evidence="3 4">
    <name type="scientific">Tetrapyrgos nigripes</name>
    <dbReference type="NCBI Taxonomy" id="182062"/>
    <lineage>
        <taxon>Eukaryota</taxon>
        <taxon>Fungi</taxon>
        <taxon>Dikarya</taxon>
        <taxon>Basidiomycota</taxon>
        <taxon>Agaricomycotina</taxon>
        <taxon>Agaricomycetes</taxon>
        <taxon>Agaricomycetidae</taxon>
        <taxon>Agaricales</taxon>
        <taxon>Marasmiineae</taxon>
        <taxon>Marasmiaceae</taxon>
        <taxon>Tetrapyrgos</taxon>
    </lineage>
</organism>
<dbReference type="PROSITE" id="PS50010">
    <property type="entry name" value="DH_2"/>
    <property type="match status" value="1"/>
</dbReference>
<feature type="compositionally biased region" description="Polar residues" evidence="1">
    <location>
        <begin position="520"/>
        <end position="533"/>
    </location>
</feature>
<dbReference type="SUPFAM" id="SSF48065">
    <property type="entry name" value="DBL homology domain (DH-domain)"/>
    <property type="match status" value="1"/>
</dbReference>
<feature type="compositionally biased region" description="Polar residues" evidence="1">
    <location>
        <begin position="601"/>
        <end position="618"/>
    </location>
</feature>
<dbReference type="PANTHER" id="PTHR45924:SF2">
    <property type="entry name" value="FI17866P1"/>
    <property type="match status" value="1"/>
</dbReference>
<dbReference type="Proteomes" id="UP000559256">
    <property type="component" value="Unassembled WGS sequence"/>
</dbReference>
<feature type="compositionally biased region" description="Low complexity" evidence="1">
    <location>
        <begin position="565"/>
        <end position="578"/>
    </location>
</feature>
<proteinExistence type="predicted"/>
<dbReference type="InterPro" id="IPR000219">
    <property type="entry name" value="DH_dom"/>
</dbReference>
<gene>
    <name evidence="3" type="ORF">D9758_000190</name>
</gene>
<dbReference type="AlphaFoldDB" id="A0A8H5H1F6"/>
<comment type="caution">
    <text evidence="3">The sequence shown here is derived from an EMBL/GenBank/DDBJ whole genome shotgun (WGS) entry which is preliminary data.</text>
</comment>
<feature type="compositionally biased region" description="Low complexity" evidence="1">
    <location>
        <begin position="306"/>
        <end position="319"/>
    </location>
</feature>
<accession>A0A8H5H1F6</accession>
<feature type="compositionally biased region" description="Pro residues" evidence="1">
    <location>
        <begin position="650"/>
        <end position="660"/>
    </location>
</feature>
<feature type="domain" description="DH" evidence="2">
    <location>
        <begin position="65"/>
        <end position="258"/>
    </location>
</feature>
<dbReference type="Pfam" id="PF00621">
    <property type="entry name" value="RhoGEF"/>
    <property type="match status" value="1"/>
</dbReference>
<dbReference type="GO" id="GO:0005085">
    <property type="term" value="F:guanyl-nucleotide exchange factor activity"/>
    <property type="evidence" value="ECO:0007669"/>
    <property type="project" value="InterPro"/>
</dbReference>
<evidence type="ECO:0000313" key="4">
    <source>
        <dbReference type="Proteomes" id="UP000559256"/>
    </source>
</evidence>
<dbReference type="EMBL" id="JAACJM010000001">
    <property type="protein sequence ID" value="KAF5374953.1"/>
    <property type="molecule type" value="Genomic_DNA"/>
</dbReference>
<feature type="region of interest" description="Disordered" evidence="1">
    <location>
        <begin position="1"/>
        <end position="74"/>
    </location>
</feature>
<dbReference type="GO" id="GO:0031267">
    <property type="term" value="F:small GTPase binding"/>
    <property type="evidence" value="ECO:0007669"/>
    <property type="project" value="TreeGrafter"/>
</dbReference>
<dbReference type="OrthoDB" id="6244550at2759"/>
<protein>
    <recommendedName>
        <fullName evidence="2">DH domain-containing protein</fullName>
    </recommendedName>
</protein>